<evidence type="ECO:0000313" key="2">
    <source>
        <dbReference type="EMBL" id="KAG8189057.1"/>
    </source>
</evidence>
<dbReference type="EMBL" id="JAFNEN010000222">
    <property type="protein sequence ID" value="KAG8189057.1"/>
    <property type="molecule type" value="Genomic_DNA"/>
</dbReference>
<comment type="caution">
    <text evidence="2">The sequence shown here is derived from an EMBL/GenBank/DDBJ whole genome shotgun (WGS) entry which is preliminary data.</text>
</comment>
<accession>A0AAV6UXD8</accession>
<name>A0AAV6UXD8_9ARAC</name>
<sequence length="204" mass="22600">MQLTIYFATFLVFLIPGGNAADANAGNGYCTLPAPVESFAASFYTALLVSTDPKIANSLEIKGIEGALKLYLILKKDLEGLYVCNGENVAFTSASGIATVETLKLLDYFNKKSMTYGSVLYRQGILDCSNSVSLSLRLYEHYKKTLKGLDSNNFETYFIGMVRAIHQLYIDLGLNLHDVTQQTAHQFRDEFKDSDKCIQETATN</sequence>
<dbReference type="AlphaFoldDB" id="A0AAV6UXD8"/>
<gene>
    <name evidence="2" type="ORF">JTE90_025489</name>
</gene>
<protein>
    <submittedName>
        <fullName evidence="2">Uncharacterized protein</fullName>
    </submittedName>
</protein>
<keyword evidence="3" id="KW-1185">Reference proteome</keyword>
<feature type="signal peptide" evidence="1">
    <location>
        <begin position="1"/>
        <end position="20"/>
    </location>
</feature>
<evidence type="ECO:0000256" key="1">
    <source>
        <dbReference type="SAM" id="SignalP"/>
    </source>
</evidence>
<feature type="chain" id="PRO_5043876893" evidence="1">
    <location>
        <begin position="21"/>
        <end position="204"/>
    </location>
</feature>
<organism evidence="2 3">
    <name type="scientific">Oedothorax gibbosus</name>
    <dbReference type="NCBI Taxonomy" id="931172"/>
    <lineage>
        <taxon>Eukaryota</taxon>
        <taxon>Metazoa</taxon>
        <taxon>Ecdysozoa</taxon>
        <taxon>Arthropoda</taxon>
        <taxon>Chelicerata</taxon>
        <taxon>Arachnida</taxon>
        <taxon>Araneae</taxon>
        <taxon>Araneomorphae</taxon>
        <taxon>Entelegynae</taxon>
        <taxon>Araneoidea</taxon>
        <taxon>Linyphiidae</taxon>
        <taxon>Erigoninae</taxon>
        <taxon>Oedothorax</taxon>
    </lineage>
</organism>
<reference evidence="2 3" key="1">
    <citation type="journal article" date="2022" name="Nat. Ecol. Evol.">
        <title>A masculinizing supergene underlies an exaggerated male reproductive morph in a spider.</title>
        <authorList>
            <person name="Hendrickx F."/>
            <person name="De Corte Z."/>
            <person name="Sonet G."/>
            <person name="Van Belleghem S.M."/>
            <person name="Kostlbacher S."/>
            <person name="Vangestel C."/>
        </authorList>
    </citation>
    <scope>NUCLEOTIDE SEQUENCE [LARGE SCALE GENOMIC DNA]</scope>
    <source>
        <strain evidence="2">W744_W776</strain>
    </source>
</reference>
<dbReference type="Proteomes" id="UP000827092">
    <property type="component" value="Unassembled WGS sequence"/>
</dbReference>
<evidence type="ECO:0000313" key="3">
    <source>
        <dbReference type="Proteomes" id="UP000827092"/>
    </source>
</evidence>
<keyword evidence="1" id="KW-0732">Signal</keyword>
<proteinExistence type="predicted"/>